<reference evidence="1" key="1">
    <citation type="submission" date="2014-09" db="EMBL/GenBank/DDBJ databases">
        <authorList>
            <person name="Magalhaes I.L.F."/>
            <person name="Oliveira U."/>
            <person name="Santos F.R."/>
            <person name="Vidigal T.H.D.A."/>
            <person name="Brescovit A.D."/>
            <person name="Santos A.J."/>
        </authorList>
    </citation>
    <scope>NUCLEOTIDE SEQUENCE</scope>
    <source>
        <tissue evidence="1">Shoot tissue taken approximately 20 cm above the soil surface</tissue>
    </source>
</reference>
<accession>A0A0A8YGQ4</accession>
<organism evidence="1">
    <name type="scientific">Arundo donax</name>
    <name type="common">Giant reed</name>
    <name type="synonym">Donax arundinaceus</name>
    <dbReference type="NCBI Taxonomy" id="35708"/>
    <lineage>
        <taxon>Eukaryota</taxon>
        <taxon>Viridiplantae</taxon>
        <taxon>Streptophyta</taxon>
        <taxon>Embryophyta</taxon>
        <taxon>Tracheophyta</taxon>
        <taxon>Spermatophyta</taxon>
        <taxon>Magnoliopsida</taxon>
        <taxon>Liliopsida</taxon>
        <taxon>Poales</taxon>
        <taxon>Poaceae</taxon>
        <taxon>PACMAD clade</taxon>
        <taxon>Arundinoideae</taxon>
        <taxon>Arundineae</taxon>
        <taxon>Arundo</taxon>
    </lineage>
</organism>
<name>A0A0A8YGQ4_ARUDO</name>
<dbReference type="EMBL" id="GBRH01273405">
    <property type="protein sequence ID" value="JAD24490.1"/>
    <property type="molecule type" value="Transcribed_RNA"/>
</dbReference>
<proteinExistence type="predicted"/>
<protein>
    <submittedName>
        <fullName evidence="1">Uncharacterized protein</fullName>
    </submittedName>
</protein>
<sequence>MFSKALKGFRASAMRQRVHASTFTGLPGFSAIILW</sequence>
<evidence type="ECO:0000313" key="1">
    <source>
        <dbReference type="EMBL" id="JAD24490.1"/>
    </source>
</evidence>
<dbReference type="AlphaFoldDB" id="A0A0A8YGQ4"/>
<reference evidence="1" key="2">
    <citation type="journal article" date="2015" name="Data Brief">
        <title>Shoot transcriptome of the giant reed, Arundo donax.</title>
        <authorList>
            <person name="Barrero R.A."/>
            <person name="Guerrero F.D."/>
            <person name="Moolhuijzen P."/>
            <person name="Goolsby J.A."/>
            <person name="Tidwell J."/>
            <person name="Bellgard S.E."/>
            <person name="Bellgard M.I."/>
        </authorList>
    </citation>
    <scope>NUCLEOTIDE SEQUENCE</scope>
    <source>
        <tissue evidence="1">Shoot tissue taken approximately 20 cm above the soil surface</tissue>
    </source>
</reference>